<protein>
    <submittedName>
        <fullName evidence="3">SGNH hydrolase</fullName>
    </submittedName>
</protein>
<keyword evidence="4" id="KW-1185">Reference proteome</keyword>
<proteinExistence type="predicted"/>
<dbReference type="InterPro" id="IPR036514">
    <property type="entry name" value="SGNH_hydro_sf"/>
</dbReference>
<dbReference type="GO" id="GO:0016787">
    <property type="term" value="F:hydrolase activity"/>
    <property type="evidence" value="ECO:0007669"/>
    <property type="project" value="UniProtKB-KW"/>
</dbReference>
<gene>
    <name evidence="3" type="ORF">Cpa01nite_08360</name>
</gene>
<dbReference type="EMBL" id="BONO01000004">
    <property type="protein sequence ID" value="GIG35455.1"/>
    <property type="molecule type" value="Genomic_DNA"/>
</dbReference>
<comment type="caution">
    <text evidence="3">The sequence shown here is derived from an EMBL/GenBank/DDBJ whole genome shotgun (WGS) entry which is preliminary data.</text>
</comment>
<dbReference type="Proteomes" id="UP000642125">
    <property type="component" value="Unassembled WGS sequence"/>
</dbReference>
<dbReference type="PANTHER" id="PTHR43784">
    <property type="entry name" value="GDSL-LIKE LIPASE/ACYLHYDROLASE, PUTATIVE (AFU_ORTHOLOGUE AFUA_2G00820)-RELATED"/>
    <property type="match status" value="1"/>
</dbReference>
<dbReference type="PANTHER" id="PTHR43784:SF2">
    <property type="entry name" value="GDSL-LIKE LIPASE_ACYLHYDROLASE, PUTATIVE (AFU_ORTHOLOGUE AFUA_2G00820)-RELATED"/>
    <property type="match status" value="1"/>
</dbReference>
<accession>A0A919U5N6</accession>
<organism evidence="3 4">
    <name type="scientific">Cellulomonas pakistanensis</name>
    <dbReference type="NCBI Taxonomy" id="992287"/>
    <lineage>
        <taxon>Bacteria</taxon>
        <taxon>Bacillati</taxon>
        <taxon>Actinomycetota</taxon>
        <taxon>Actinomycetes</taxon>
        <taxon>Micrococcales</taxon>
        <taxon>Cellulomonadaceae</taxon>
        <taxon>Cellulomonas</taxon>
    </lineage>
</organism>
<feature type="region of interest" description="Disordered" evidence="1">
    <location>
        <begin position="1"/>
        <end position="29"/>
    </location>
</feature>
<reference evidence="3" key="1">
    <citation type="submission" date="2021-01" db="EMBL/GenBank/DDBJ databases">
        <title>Whole genome shotgun sequence of Cellulomonas pakistanensis NBRC 110800.</title>
        <authorList>
            <person name="Komaki H."/>
            <person name="Tamura T."/>
        </authorList>
    </citation>
    <scope>NUCLEOTIDE SEQUENCE</scope>
    <source>
        <strain evidence="3">NBRC 110800</strain>
    </source>
</reference>
<name>A0A919U5N6_9CELL</name>
<dbReference type="Pfam" id="PF13472">
    <property type="entry name" value="Lipase_GDSL_2"/>
    <property type="match status" value="1"/>
</dbReference>
<feature type="domain" description="SGNH hydrolase-type esterase" evidence="2">
    <location>
        <begin position="38"/>
        <end position="217"/>
    </location>
</feature>
<keyword evidence="3" id="KW-0378">Hydrolase</keyword>
<dbReference type="CDD" id="cd01832">
    <property type="entry name" value="SGNH_hydrolase_like_1"/>
    <property type="match status" value="1"/>
</dbReference>
<evidence type="ECO:0000313" key="4">
    <source>
        <dbReference type="Proteomes" id="UP000642125"/>
    </source>
</evidence>
<dbReference type="SUPFAM" id="SSF52266">
    <property type="entry name" value="SGNH hydrolase"/>
    <property type="match status" value="1"/>
</dbReference>
<evidence type="ECO:0000259" key="2">
    <source>
        <dbReference type="Pfam" id="PF13472"/>
    </source>
</evidence>
<evidence type="ECO:0000256" key="1">
    <source>
        <dbReference type="SAM" id="MobiDB-lite"/>
    </source>
</evidence>
<dbReference type="Gene3D" id="3.40.50.1110">
    <property type="entry name" value="SGNH hydrolase"/>
    <property type="match status" value="1"/>
</dbReference>
<dbReference type="AlphaFoldDB" id="A0A919U5N6"/>
<dbReference type="InterPro" id="IPR053140">
    <property type="entry name" value="GDSL_Rv0518-like"/>
</dbReference>
<sequence length="289" mass="31320">MTTHEGAGATTPTQGRGTTDDEQAAGATGVPRWRRYVAVGDSFTEGLWDSPHGEDGPVRGWADVLAGLLSGRRRAAGAEPLRYANLAVRGRLLRPIVTDQLPRALELEPDLVSLVGGGNDILRPTADPDRLANGLEQAVARVRATGADVLLATGFDSAGSPVVSTTRPRVGVYNAHVWSIARRHGAHVLDLWGMRHLRDIRMWAPDRIHLTSEAHARVAQGALVALGLEPDDPAWDSPLAPVPRPPRAEQARQDARWLRLYAYPWATRRLRGTSSGDAREPKLPTLTEV</sequence>
<dbReference type="InterPro" id="IPR013830">
    <property type="entry name" value="SGNH_hydro"/>
</dbReference>
<evidence type="ECO:0000313" key="3">
    <source>
        <dbReference type="EMBL" id="GIG35455.1"/>
    </source>
</evidence>